<keyword evidence="4 7" id="KW-0812">Transmembrane</keyword>
<evidence type="ECO:0000256" key="7">
    <source>
        <dbReference type="SAM" id="Phobius"/>
    </source>
</evidence>
<dbReference type="RefSeq" id="WP_315948369.1">
    <property type="nucleotide sequence ID" value="NZ_JAWCUA010000010.1"/>
</dbReference>
<evidence type="ECO:0000313" key="10">
    <source>
        <dbReference type="EMBL" id="MDU0114692.1"/>
    </source>
</evidence>
<keyword evidence="6 7" id="KW-0472">Membrane</keyword>
<feature type="domain" description="ABC3 transporter permease C-terminal" evidence="8">
    <location>
        <begin position="263"/>
        <end position="386"/>
    </location>
</feature>
<comment type="caution">
    <text evidence="10">The sequence shown here is derived from an EMBL/GenBank/DDBJ whole genome shotgun (WGS) entry which is preliminary data.</text>
</comment>
<evidence type="ECO:0000259" key="9">
    <source>
        <dbReference type="Pfam" id="PF12704"/>
    </source>
</evidence>
<accession>A0ABU3R4S7</accession>
<protein>
    <submittedName>
        <fullName evidence="10">ABC transporter permease</fullName>
    </submittedName>
</protein>
<feature type="domain" description="MacB-like periplasmic core" evidence="9">
    <location>
        <begin position="1"/>
        <end position="231"/>
    </location>
</feature>
<dbReference type="EMBL" id="JAWCUA010000010">
    <property type="protein sequence ID" value="MDU0114692.1"/>
    <property type="molecule type" value="Genomic_DNA"/>
</dbReference>
<evidence type="ECO:0000256" key="4">
    <source>
        <dbReference type="ARBA" id="ARBA00022692"/>
    </source>
</evidence>
<dbReference type="InterPro" id="IPR051447">
    <property type="entry name" value="Lipoprotein-release_system"/>
</dbReference>
<keyword evidence="5 7" id="KW-1133">Transmembrane helix</keyword>
<feature type="transmembrane region" description="Helical" evidence="7">
    <location>
        <begin position="306"/>
        <end position="330"/>
    </location>
</feature>
<evidence type="ECO:0000256" key="2">
    <source>
        <dbReference type="ARBA" id="ARBA00005236"/>
    </source>
</evidence>
<evidence type="ECO:0000256" key="6">
    <source>
        <dbReference type="ARBA" id="ARBA00023136"/>
    </source>
</evidence>
<evidence type="ECO:0000256" key="3">
    <source>
        <dbReference type="ARBA" id="ARBA00022475"/>
    </source>
</evidence>
<evidence type="ECO:0000313" key="11">
    <source>
        <dbReference type="Proteomes" id="UP001257914"/>
    </source>
</evidence>
<comment type="subcellular location">
    <subcellularLocation>
        <location evidence="1">Cell membrane</location>
        <topology evidence="1">Multi-pass membrane protein</topology>
    </subcellularLocation>
</comment>
<sequence length="396" mass="43333">MAGIALGVLALVLVMSVMDGFEGILKQRILGAVPHVLIKPISATSATLDVQQFNDMIQNAEFKQDIIQVLPLVQSVAIMQLPSDLKGVMAQGISDDKSIPLGVLNSLSKSQYSTTPDVSSAASWSRFMDSKYGIIVGQYLAMEYGLAVGDKIRLMISGTSHYTPIGRMPSQRTFTIVDMFHTESEIDEQLVFVRSQDLNRLMRKSPADNEGIRLVLNDAFLANEIAQQITEYFPESDYKIENWHDTHGKLFDAVKMEKTMMWFMLSLIICVAAFNIVSALVMMVTKKQNEVAILKTLGMTPNTISNIFIVQGAYNGVFGALLGGSVGAILTLNLNGFMAATGLNFLGVAGIGLPIEFSWLKLTYIVSLAIIMALLASIYPAKKAAQLMPADVLRYE</sequence>
<dbReference type="InterPro" id="IPR003838">
    <property type="entry name" value="ABC3_permease_C"/>
</dbReference>
<feature type="transmembrane region" description="Helical" evidence="7">
    <location>
        <begin position="336"/>
        <end position="355"/>
    </location>
</feature>
<evidence type="ECO:0000259" key="8">
    <source>
        <dbReference type="Pfam" id="PF02687"/>
    </source>
</evidence>
<feature type="transmembrane region" description="Helical" evidence="7">
    <location>
        <begin position="260"/>
        <end position="285"/>
    </location>
</feature>
<comment type="similarity">
    <text evidence="2">Belongs to the ABC-4 integral membrane protein family. LolC/E subfamily.</text>
</comment>
<evidence type="ECO:0000256" key="1">
    <source>
        <dbReference type="ARBA" id="ARBA00004651"/>
    </source>
</evidence>
<evidence type="ECO:0000256" key="5">
    <source>
        <dbReference type="ARBA" id="ARBA00022989"/>
    </source>
</evidence>
<dbReference type="Pfam" id="PF02687">
    <property type="entry name" value="FtsX"/>
    <property type="match status" value="1"/>
</dbReference>
<dbReference type="Pfam" id="PF12704">
    <property type="entry name" value="MacB_PCD"/>
    <property type="match status" value="1"/>
</dbReference>
<proteinExistence type="inferred from homology"/>
<dbReference type="PANTHER" id="PTHR30489:SF8">
    <property type="entry name" value="LIPOPROTEIN-RELEASING SYSTEM TRANSMEMBRANE PROTEIN LOLC"/>
    <property type="match status" value="1"/>
</dbReference>
<dbReference type="InterPro" id="IPR025857">
    <property type="entry name" value="MacB_PCD"/>
</dbReference>
<organism evidence="10 11">
    <name type="scientific">Psychrosphaera aquimarina</name>
    <dbReference type="NCBI Taxonomy" id="2044854"/>
    <lineage>
        <taxon>Bacteria</taxon>
        <taxon>Pseudomonadati</taxon>
        <taxon>Pseudomonadota</taxon>
        <taxon>Gammaproteobacteria</taxon>
        <taxon>Alteromonadales</taxon>
        <taxon>Pseudoalteromonadaceae</taxon>
        <taxon>Psychrosphaera</taxon>
    </lineage>
</organism>
<dbReference type="PANTHER" id="PTHR30489">
    <property type="entry name" value="LIPOPROTEIN-RELEASING SYSTEM TRANSMEMBRANE PROTEIN LOLE"/>
    <property type="match status" value="1"/>
</dbReference>
<dbReference type="Proteomes" id="UP001257914">
    <property type="component" value="Unassembled WGS sequence"/>
</dbReference>
<name>A0ABU3R4S7_9GAMM</name>
<keyword evidence="3" id="KW-1003">Cell membrane</keyword>
<keyword evidence="11" id="KW-1185">Reference proteome</keyword>
<gene>
    <name evidence="10" type="ORF">RT723_17185</name>
</gene>
<reference evidence="10 11" key="1">
    <citation type="submission" date="2023-10" db="EMBL/GenBank/DDBJ databases">
        <title>Psychrosphaera aquimaarina strain SW33 isolated from seawater.</title>
        <authorList>
            <person name="Bayburt H."/>
            <person name="Kim J.M."/>
            <person name="Choi B.J."/>
            <person name="Jeon C.O."/>
        </authorList>
    </citation>
    <scope>NUCLEOTIDE SEQUENCE [LARGE SCALE GENOMIC DNA]</scope>
    <source>
        <strain evidence="10 11">KCTC 52743</strain>
    </source>
</reference>
<feature type="transmembrane region" description="Helical" evidence="7">
    <location>
        <begin position="362"/>
        <end position="381"/>
    </location>
</feature>